<dbReference type="EC" id="2.1.1.72" evidence="1"/>
<evidence type="ECO:0000313" key="8">
    <source>
        <dbReference type="Proteomes" id="UP000077868"/>
    </source>
</evidence>
<keyword evidence="2" id="KW-0489">Methyltransferase</keyword>
<evidence type="ECO:0000256" key="5">
    <source>
        <dbReference type="ARBA" id="ARBA00047942"/>
    </source>
</evidence>
<evidence type="ECO:0000313" key="7">
    <source>
        <dbReference type="EMBL" id="ANH39966.1"/>
    </source>
</evidence>
<dbReference type="REBASE" id="153074">
    <property type="entry name" value="Ndo1436ORF3560P"/>
</dbReference>
<dbReference type="AlphaFoldDB" id="A0A1A9GPF5"/>
<protein>
    <recommendedName>
        <fullName evidence="1">site-specific DNA-methyltransferase (adenine-specific)</fullName>
        <ecNumber evidence="1">2.1.1.72</ecNumber>
    </recommendedName>
</protein>
<dbReference type="STRING" id="1300347.I601_3560"/>
<dbReference type="Gene3D" id="3.40.50.150">
    <property type="entry name" value="Vaccinia Virus protein VP39"/>
    <property type="match status" value="1"/>
</dbReference>
<feature type="domain" description="Type II methyltransferase M.TaqI-like" evidence="6">
    <location>
        <begin position="373"/>
        <end position="555"/>
    </location>
</feature>
<name>A0A1A9GPF5_9ACTN</name>
<dbReference type="SUPFAM" id="SSF53335">
    <property type="entry name" value="S-adenosyl-L-methionine-dependent methyltransferases"/>
    <property type="match status" value="1"/>
</dbReference>
<dbReference type="InterPro" id="IPR011639">
    <property type="entry name" value="MethylTrfase_TaqI-like_dom"/>
</dbReference>
<dbReference type="InterPro" id="IPR050953">
    <property type="entry name" value="N4_N6_ade-DNA_methylase"/>
</dbReference>
<evidence type="ECO:0000256" key="4">
    <source>
        <dbReference type="ARBA" id="ARBA00022691"/>
    </source>
</evidence>
<evidence type="ECO:0000259" key="6">
    <source>
        <dbReference type="Pfam" id="PF07669"/>
    </source>
</evidence>
<sequence length="903" mass="102171">MFFLEAKRPGVNISTDRAPAYQIRRYCWNAGLPIGVLTDFEEWAIYDCRAEPSSTDSTTTARIHYFTYEELDERWDDLVALIGRVAVADGSLQKHFADRPMPRGTQTIDQAFLEEIRSWRNYLAKEMARDNRGLSAIQLNEVVQTLIDRIIFLRIAEARGLEAYGELKACADDPSPGVYRRLVGLFRRADDRYNSGLFHFADSRDQHGTPDSLSPSLAVSDHRLRFIIGRLYYPHPYEFSVMPADILGKVYEQFLGEHVVLDQAGLADIVEKPEVRKAGGVYYTPVPIVDYIVEETLGPLLRGKTPGEVAKIRVIDPACGSGSFLIAAYQYIIDWHTAYYAQQVKNRNTYLEKSKGGGLRLKTAERKRILLANIYGVDIDRQAVEVTKLSLLLKVIEGQSQMELAVGRILPDLHENIKCGNSLIDVDFPLTLDASEEERLTYNPFDWDEEFPAVFEAGGFDAVIGNPPYFSIDNVWGRKDRRLAYMKSHYSDIHTDKTDILFYFLQKAASICRGEVGFIVSRSFLEADKAQKLRGWLSTNVRLREVVDFREALVFPGVGINTAIVRYTRSRAAKEATFRRYRNKALPPGYLAGHLREPSLFIRTTKNFAELDSSSWVAADAADAAILKKLDLAGDQVGQVLHVGQGMQTGHNTAFTIPKTDERLLRDAKSARLARKRARNSDIGAYSVADEGPYVLYLEDAPAFARLPDSVQSHLKAHESRLKERAAFQRGDCMWWRYTWPLHKEFVDKPRILVPYRASSNRFSVDARATFVGLTDTTVLYHKGSPEDLHYIAAVLNSRVSTYRFRFLGKLVGGGTYEYFHNTVGKLPVPRRLPGDPTHDRLVELSKVLHEENETIRSTILPDEQEASSKLIADAAAEVETLVAQLFGLTEVERQRIEEYLAQ</sequence>
<dbReference type="GO" id="GO:0032259">
    <property type="term" value="P:methylation"/>
    <property type="evidence" value="ECO:0007669"/>
    <property type="project" value="UniProtKB-KW"/>
</dbReference>
<keyword evidence="3" id="KW-0808">Transferase</keyword>
<dbReference type="PANTHER" id="PTHR33841:SF1">
    <property type="entry name" value="DNA METHYLTRANSFERASE A"/>
    <property type="match status" value="1"/>
</dbReference>
<keyword evidence="8" id="KW-1185">Reference proteome</keyword>
<dbReference type="Pfam" id="PF07669">
    <property type="entry name" value="Eco57I"/>
    <property type="match status" value="1"/>
</dbReference>
<dbReference type="PRINTS" id="PR00507">
    <property type="entry name" value="N12N6MTFRASE"/>
</dbReference>
<dbReference type="InterPro" id="IPR002052">
    <property type="entry name" value="DNA_methylase_N6_adenine_CS"/>
</dbReference>
<dbReference type="GO" id="GO:0009007">
    <property type="term" value="F:site-specific DNA-methyltransferase (adenine-specific) activity"/>
    <property type="evidence" value="ECO:0007669"/>
    <property type="project" value="UniProtKB-EC"/>
</dbReference>
<dbReference type="GO" id="GO:0003676">
    <property type="term" value="F:nucleic acid binding"/>
    <property type="evidence" value="ECO:0007669"/>
    <property type="project" value="InterPro"/>
</dbReference>
<comment type="catalytic activity">
    <reaction evidence="5">
        <text>a 2'-deoxyadenosine in DNA + S-adenosyl-L-methionine = an N(6)-methyl-2'-deoxyadenosine in DNA + S-adenosyl-L-homocysteine + H(+)</text>
        <dbReference type="Rhea" id="RHEA:15197"/>
        <dbReference type="Rhea" id="RHEA-COMP:12418"/>
        <dbReference type="Rhea" id="RHEA-COMP:12419"/>
        <dbReference type="ChEBI" id="CHEBI:15378"/>
        <dbReference type="ChEBI" id="CHEBI:57856"/>
        <dbReference type="ChEBI" id="CHEBI:59789"/>
        <dbReference type="ChEBI" id="CHEBI:90615"/>
        <dbReference type="ChEBI" id="CHEBI:90616"/>
        <dbReference type="EC" id="2.1.1.72"/>
    </reaction>
</comment>
<dbReference type="GO" id="GO:0006304">
    <property type="term" value="P:DNA modification"/>
    <property type="evidence" value="ECO:0007669"/>
    <property type="project" value="InterPro"/>
</dbReference>
<gene>
    <name evidence="7" type="ORF">I601_3560</name>
</gene>
<dbReference type="PATRIC" id="fig|1300347.3.peg.3570"/>
<evidence type="ECO:0000256" key="3">
    <source>
        <dbReference type="ARBA" id="ARBA00022679"/>
    </source>
</evidence>
<dbReference type="InterPro" id="IPR029063">
    <property type="entry name" value="SAM-dependent_MTases_sf"/>
</dbReference>
<keyword evidence="7" id="KW-0378">Hydrolase</keyword>
<dbReference type="KEGG" id="ndk:I601_3560"/>
<reference evidence="7 8" key="1">
    <citation type="submission" date="2016-03" db="EMBL/GenBank/DDBJ databases">
        <title>Complete genome sequence of a soil Actinobacterium, Nocardioides dokdonensis FR1436.</title>
        <authorList>
            <person name="Kwon S.-K."/>
            <person name="Kim K."/>
            <person name="Kim J.F."/>
        </authorList>
    </citation>
    <scope>NUCLEOTIDE SEQUENCE [LARGE SCALE GENOMIC DNA]</scope>
    <source>
        <strain evidence="7 8">FR1436</strain>
    </source>
</reference>
<evidence type="ECO:0000256" key="2">
    <source>
        <dbReference type="ARBA" id="ARBA00022603"/>
    </source>
</evidence>
<evidence type="ECO:0000256" key="1">
    <source>
        <dbReference type="ARBA" id="ARBA00011900"/>
    </source>
</evidence>
<accession>A0A1A9GPF5</accession>
<dbReference type="EMBL" id="CP015079">
    <property type="protein sequence ID" value="ANH39966.1"/>
    <property type="molecule type" value="Genomic_DNA"/>
</dbReference>
<dbReference type="Proteomes" id="UP000077868">
    <property type="component" value="Chromosome"/>
</dbReference>
<dbReference type="GO" id="GO:0016787">
    <property type="term" value="F:hydrolase activity"/>
    <property type="evidence" value="ECO:0007669"/>
    <property type="project" value="UniProtKB-KW"/>
</dbReference>
<dbReference type="PROSITE" id="PS00092">
    <property type="entry name" value="N6_MTASE"/>
    <property type="match status" value="1"/>
</dbReference>
<keyword evidence="4" id="KW-0949">S-adenosyl-L-methionine</keyword>
<proteinExistence type="predicted"/>
<organism evidence="7 8">
    <name type="scientific">Nocardioides dokdonensis FR1436</name>
    <dbReference type="NCBI Taxonomy" id="1300347"/>
    <lineage>
        <taxon>Bacteria</taxon>
        <taxon>Bacillati</taxon>
        <taxon>Actinomycetota</taxon>
        <taxon>Actinomycetes</taxon>
        <taxon>Propionibacteriales</taxon>
        <taxon>Nocardioidaceae</taxon>
        <taxon>Nocardioides</taxon>
    </lineage>
</organism>
<dbReference type="PANTHER" id="PTHR33841">
    <property type="entry name" value="DNA METHYLTRANSFERASE YEEA-RELATED"/>
    <property type="match status" value="1"/>
</dbReference>